<proteinExistence type="predicted"/>
<dbReference type="Proteomes" id="UP001064027">
    <property type="component" value="Chromosome"/>
</dbReference>
<reference evidence="1" key="1">
    <citation type="submission" date="2022-09" db="EMBL/GenBank/DDBJ databases">
        <title>Complete genome sequence of Rossellomorea vietnamensis strain RL-WG62, a newly isolated PGPR with the potential for plant salinity stress alleviation.</title>
        <authorList>
            <person name="Ren L."/>
            <person name="Wang G."/>
            <person name="Hu H."/>
        </authorList>
    </citation>
    <scope>NUCLEOTIDE SEQUENCE</scope>
    <source>
        <strain evidence="1">RL-WG62</strain>
    </source>
</reference>
<evidence type="ECO:0000313" key="2">
    <source>
        <dbReference type="Proteomes" id="UP001064027"/>
    </source>
</evidence>
<organism evidence="1 2">
    <name type="scientific">Rossellomorea vietnamensis</name>
    <dbReference type="NCBI Taxonomy" id="218284"/>
    <lineage>
        <taxon>Bacteria</taxon>
        <taxon>Bacillati</taxon>
        <taxon>Bacillota</taxon>
        <taxon>Bacilli</taxon>
        <taxon>Bacillales</taxon>
        <taxon>Bacillaceae</taxon>
        <taxon>Rossellomorea</taxon>
    </lineage>
</organism>
<name>A0ACD4CC39_9BACI</name>
<sequence>MTKLKESDLYQPIQKHFHKQGYQVNGEVNDCDLTAMKEGELVIVELKLSLNIELLIQATKRQRLTDLVYIAIPKPKRLRSKRWNDIRHLVRRLELGLITVSFTTKTPKLDFAIHPEAFDRKKVMRNSKKKRASLVKEIEGRSADYNVGGSNKTKIMTAYKESCIHIACCLEKHGPMSPKNLTKLGTGDKTPSILQKNYYRWFERVKRGVYQITDSGREEMQKYPELVSYYSQKIEENQEGSAPR</sequence>
<dbReference type="EMBL" id="CP104558">
    <property type="protein sequence ID" value="UXH46057.1"/>
    <property type="molecule type" value="Genomic_DNA"/>
</dbReference>
<gene>
    <name evidence="1" type="ORF">N5C46_08430</name>
</gene>
<protein>
    <submittedName>
        <fullName evidence="1">DUF2161 family putative PD-(D/E)XK-type phosphodiesterase</fullName>
    </submittedName>
</protein>
<keyword evidence="2" id="KW-1185">Reference proteome</keyword>
<accession>A0ACD4CC39</accession>
<evidence type="ECO:0000313" key="1">
    <source>
        <dbReference type="EMBL" id="UXH46057.1"/>
    </source>
</evidence>